<dbReference type="PANTHER" id="PTHR46832:SF1">
    <property type="entry name" value="5'-METHYLTHIOADENOSINE_S-ADENOSYLHOMOCYSTEINE NUCLEOSIDASE"/>
    <property type="match status" value="1"/>
</dbReference>
<dbReference type="Gene3D" id="3.40.50.1580">
    <property type="entry name" value="Nucleoside phosphorylase domain"/>
    <property type="match status" value="1"/>
</dbReference>
<keyword evidence="2 6" id="KW-0028">Amino-acid biosynthesis</keyword>
<dbReference type="HAMAP" id="MF_01684">
    <property type="entry name" value="Salvage_MtnN"/>
    <property type="match status" value="1"/>
</dbReference>
<keyword evidence="4 6" id="KW-0486">Methionine biosynthesis</keyword>
<reference evidence="7 8" key="2">
    <citation type="submission" date="2017-09" db="EMBL/GenBank/DDBJ databases">
        <title>The genome of whitefly Bemisia tabaci, a global crop pest, provides novel insights into virus transmission, host adaptation and insecticide resistance.</title>
        <authorList>
            <person name="Kaur N."/>
            <person name="Kliot A."/>
            <person name="Pinheiro P.V."/>
            <person name="Luan J."/>
            <person name="Zheng Y."/>
            <person name="Liu W."/>
            <person name="Sun H."/>
            <person name="Yang X."/>
            <person name="Xu Y."/>
            <person name="Luo Y."/>
            <person name="Kruse A."/>
            <person name="Fisher T.W."/>
            <person name="Nelson D.R."/>
            <person name="Elimelech M."/>
            <person name="MacCoss M."/>
            <person name="Johnson R."/>
            <person name="Cohen E."/>
            <person name="Hunter W.B."/>
            <person name="Brown J.K."/>
            <person name="Jander G."/>
            <person name="Cilia M."/>
            <person name="Douglas A.E."/>
            <person name="Ghanim M."/>
            <person name="Simmons A.M."/>
            <person name="Wintermantel W.M."/>
            <person name="Ling K.-S."/>
            <person name="Fei Z."/>
        </authorList>
    </citation>
    <scope>NUCLEOTIDE SEQUENCE [LARGE SCALE GENOMIC DNA]</scope>
    <source>
        <strain evidence="7 8">MEAM1</strain>
    </source>
</reference>
<dbReference type="CDD" id="cd09008">
    <property type="entry name" value="MTAN"/>
    <property type="match status" value="1"/>
</dbReference>
<organism evidence="7 8">
    <name type="scientific">Candidatus Hamiltonella defensa</name>
    <name type="common">Bemisia tabaci</name>
    <dbReference type="NCBI Taxonomy" id="672795"/>
    <lineage>
        <taxon>Bacteria</taxon>
        <taxon>Pseudomonadati</taxon>
        <taxon>Pseudomonadota</taxon>
        <taxon>Gammaproteobacteria</taxon>
        <taxon>Enterobacterales</taxon>
        <taxon>Enterobacteriaceae</taxon>
        <taxon>aphid secondary symbionts</taxon>
        <taxon>Candidatus Williamhamiltonella</taxon>
    </lineage>
</organism>
<feature type="active site" description="Proton acceptor" evidence="6">
    <location>
        <position position="12"/>
    </location>
</feature>
<evidence type="ECO:0000313" key="7">
    <source>
        <dbReference type="EMBL" id="ASX26892.1"/>
    </source>
</evidence>
<feature type="active site" description="Proton donor" evidence="6">
    <location>
        <position position="197"/>
    </location>
</feature>
<keyword evidence="3 6" id="KW-0378">Hydrolase</keyword>
<dbReference type="SUPFAM" id="SSF53167">
    <property type="entry name" value="Purine and uridine phosphorylases"/>
    <property type="match status" value="1"/>
</dbReference>
<dbReference type="GO" id="GO:0005829">
    <property type="term" value="C:cytosol"/>
    <property type="evidence" value="ECO:0007669"/>
    <property type="project" value="TreeGrafter"/>
</dbReference>
<dbReference type="InterPro" id="IPR035994">
    <property type="entry name" value="Nucleoside_phosphorylase_sf"/>
</dbReference>
<comment type="similarity">
    <text evidence="6">Belongs to the PNP/UDP phosphorylase family. MtnN subfamily.</text>
</comment>
<evidence type="ECO:0000256" key="5">
    <source>
        <dbReference type="ARBA" id="ARBA00050313"/>
    </source>
</evidence>
<comment type="catalytic activity">
    <reaction evidence="6">
        <text>S-adenosyl-L-homocysteine + H2O = S-(5-deoxy-D-ribos-5-yl)-L-homocysteine + adenine</text>
        <dbReference type="Rhea" id="RHEA:17805"/>
        <dbReference type="ChEBI" id="CHEBI:15377"/>
        <dbReference type="ChEBI" id="CHEBI:16708"/>
        <dbReference type="ChEBI" id="CHEBI:57856"/>
        <dbReference type="ChEBI" id="CHEBI:58195"/>
        <dbReference type="EC" id="3.2.2.9"/>
    </reaction>
</comment>
<dbReference type="PANTHER" id="PTHR46832">
    <property type="entry name" value="5'-METHYLTHIOADENOSINE/S-ADENOSYLHOMOCYSTEINE NUCLEOSIDASE"/>
    <property type="match status" value="1"/>
</dbReference>
<feature type="binding site" evidence="6">
    <location>
        <position position="78"/>
    </location>
    <ligand>
        <name>substrate</name>
    </ligand>
</feature>
<comment type="catalytic activity">
    <reaction evidence="5">
        <text>5'-deoxyadenosine + H2O = 5-deoxy-D-ribose + adenine</text>
        <dbReference type="Rhea" id="RHEA:29859"/>
        <dbReference type="ChEBI" id="CHEBI:15377"/>
        <dbReference type="ChEBI" id="CHEBI:16708"/>
        <dbReference type="ChEBI" id="CHEBI:17319"/>
        <dbReference type="ChEBI" id="CHEBI:149540"/>
        <dbReference type="EC" id="3.2.2.9"/>
    </reaction>
    <physiologicalReaction direction="left-to-right" evidence="5">
        <dbReference type="Rhea" id="RHEA:29860"/>
    </physiologicalReaction>
</comment>
<dbReference type="GO" id="GO:0008782">
    <property type="term" value="F:adenosylhomocysteine nucleosidase activity"/>
    <property type="evidence" value="ECO:0007669"/>
    <property type="project" value="UniProtKB-UniRule"/>
</dbReference>
<dbReference type="Pfam" id="PF01048">
    <property type="entry name" value="PNP_UDP_1"/>
    <property type="match status" value="1"/>
</dbReference>
<protein>
    <recommendedName>
        <fullName evidence="6">5'-methylthioadenosine/S-adenosylhomocysteine nucleosidase</fullName>
        <shortName evidence="6">MTA/SAH nucleosidase</shortName>
        <shortName evidence="6">MTAN</shortName>
        <ecNumber evidence="6">3.2.2.9</ecNumber>
    </recommendedName>
    <alternativeName>
        <fullName evidence="6">5'-deoxyadenosine nucleosidase</fullName>
        <shortName evidence="6">DOA nucleosidase</shortName>
        <shortName evidence="6">dAdo nucleosidase</shortName>
    </alternativeName>
    <alternativeName>
        <fullName evidence="6">5'-methylthioadenosine nucleosidase</fullName>
        <shortName evidence="6">MTA nucleosidase</shortName>
    </alternativeName>
    <alternativeName>
        <fullName evidence="6">S-adenosylhomocysteine nucleosidase</fullName>
        <shortName evidence="6">AdoHcy nucleosidase</shortName>
        <shortName evidence="6">SAH nucleosidase</shortName>
        <shortName evidence="6">SRH nucleosidase</shortName>
    </alternativeName>
</protein>
<dbReference type="EMBL" id="CP016303">
    <property type="protein sequence ID" value="ASX26892.1"/>
    <property type="molecule type" value="Genomic_DNA"/>
</dbReference>
<evidence type="ECO:0000256" key="3">
    <source>
        <dbReference type="ARBA" id="ARBA00022801"/>
    </source>
</evidence>
<dbReference type="EC" id="3.2.2.9" evidence="6"/>
<feature type="binding site" evidence="6">
    <location>
        <begin position="173"/>
        <end position="174"/>
    </location>
    <ligand>
        <name>substrate</name>
    </ligand>
</feature>
<dbReference type="GO" id="GO:0019509">
    <property type="term" value="P:L-methionine salvage from methylthioadenosine"/>
    <property type="evidence" value="ECO:0007669"/>
    <property type="project" value="UniProtKB-UniRule"/>
</dbReference>
<evidence type="ECO:0000313" key="8">
    <source>
        <dbReference type="Proteomes" id="UP000216438"/>
    </source>
</evidence>
<dbReference type="AlphaFoldDB" id="A0A249E1L0"/>
<evidence type="ECO:0000256" key="4">
    <source>
        <dbReference type="ARBA" id="ARBA00023167"/>
    </source>
</evidence>
<name>A0A249E1L0_9ENTR</name>
<dbReference type="GO" id="GO:0046124">
    <property type="term" value="P:purine deoxyribonucleoside catabolic process"/>
    <property type="evidence" value="ECO:0007669"/>
    <property type="project" value="UniProtKB-UniRule"/>
</dbReference>
<evidence type="ECO:0000256" key="2">
    <source>
        <dbReference type="ARBA" id="ARBA00022605"/>
    </source>
</evidence>
<dbReference type="GO" id="GO:0008930">
    <property type="term" value="F:methylthioadenosine nucleosidase activity"/>
    <property type="evidence" value="ECO:0007669"/>
    <property type="project" value="UniProtKB-UniRule"/>
</dbReference>
<evidence type="ECO:0000256" key="1">
    <source>
        <dbReference type="ARBA" id="ARBA00004945"/>
    </source>
</evidence>
<feature type="binding site" evidence="6">
    <location>
        <position position="152"/>
    </location>
    <ligand>
        <name>substrate</name>
    </ligand>
</feature>
<dbReference type="RefSeq" id="WP_016858266.1">
    <property type="nucleotide sequence ID" value="NZ_CP016303.1"/>
</dbReference>
<dbReference type="Proteomes" id="UP000216438">
    <property type="component" value="Chromosome"/>
</dbReference>
<accession>A0A249E1L0</accession>
<comment type="function">
    <text evidence="6">Catalyzes the irreversible cleavage of the glycosidic bond in both 5'-methylthioadenosine (MTA) and S-adenosylhomocysteine (SAH/AdoHcy) to adenine and the corresponding thioribose, 5'-methylthioribose and S-ribosylhomocysteine, respectively. Also cleaves 5'-deoxyadenosine, a toxic by-product of radical S-adenosylmethionine (SAM) enzymes, into 5-deoxyribose and adenine. Thus, is required for in vivo function of the radical SAM enzymes biotin synthase and lipoic acid synthase, that are inhibited by 5'-deoxyadenosine accumulation.</text>
</comment>
<dbReference type="GO" id="GO:0019284">
    <property type="term" value="P:L-methionine salvage from S-adenosylmethionine"/>
    <property type="evidence" value="ECO:0007669"/>
    <property type="project" value="TreeGrafter"/>
</dbReference>
<dbReference type="NCBIfam" id="NF004079">
    <property type="entry name" value="PRK05584.1"/>
    <property type="match status" value="1"/>
</dbReference>
<dbReference type="InterPro" id="IPR000845">
    <property type="entry name" value="Nucleoside_phosphorylase_d"/>
</dbReference>
<dbReference type="NCBIfam" id="TIGR01704">
    <property type="entry name" value="MTA_SAH-Nsdase"/>
    <property type="match status" value="1"/>
</dbReference>
<proteinExistence type="inferred from homology"/>
<dbReference type="OrthoDB" id="9792278at2"/>
<comment type="catalytic activity">
    <reaction evidence="6">
        <text>S-methyl-5'-thioadenosine + H2O = 5-(methylsulfanyl)-D-ribose + adenine</text>
        <dbReference type="Rhea" id="RHEA:13617"/>
        <dbReference type="ChEBI" id="CHEBI:15377"/>
        <dbReference type="ChEBI" id="CHEBI:16708"/>
        <dbReference type="ChEBI" id="CHEBI:17509"/>
        <dbReference type="ChEBI" id="CHEBI:78440"/>
        <dbReference type="EC" id="3.2.2.9"/>
    </reaction>
</comment>
<dbReference type="InterPro" id="IPR010049">
    <property type="entry name" value="MTA_SAH_Nsdase"/>
</dbReference>
<sequence length="237" mass="25674">MKVGIIGAMKEEVTLLCQKIQSSQTLTRAGCSIYSGFLGETNVVLLQSGIGKTSAALGATLLLEYFQPDILINTGSAAGLWPDLKIGDIVISTEVRYHDVNVTAFGYEWGQMALCPPAFFADKKLIEIVLECVKNLNLNAVQGLICSGDAFINGDQALDRIRTFFPKAVAVEMEAAAIAQVCHQFETPFVVIRSISDVADQASHLSFEQFLCIAAQRSSTVIENMLPILAETYCSIN</sequence>
<reference evidence="8" key="1">
    <citation type="submission" date="2016-06" db="EMBL/GenBank/DDBJ databases">
        <authorList>
            <person name="Chen W."/>
            <person name="Hasegawa D.K."/>
        </authorList>
    </citation>
    <scope>NUCLEOTIDE SEQUENCE [LARGE SCALE GENOMIC DNA]</scope>
    <source>
        <strain evidence="8">MEAM1</strain>
    </source>
</reference>
<comment type="pathway">
    <text evidence="1 6">Amino-acid biosynthesis; L-methionine biosynthesis via salvage pathway; S-methyl-5-thio-alpha-D-ribose 1-phosphate from S-methyl-5'-thioadenosine (hydrolase route): step 1/2.</text>
</comment>
<dbReference type="FunFam" id="3.40.50.1580:FF:000001">
    <property type="entry name" value="MTA/SAH nucleosidase family protein"/>
    <property type="match status" value="1"/>
</dbReference>
<dbReference type="UniPathway" id="UPA00904">
    <property type="reaction ID" value="UER00871"/>
</dbReference>
<comment type="subunit">
    <text evidence="6">Homodimer.</text>
</comment>
<gene>
    <name evidence="6" type="primary">mtnN</name>
    <name evidence="7" type="ORF">BA171_07800</name>
</gene>
<evidence type="ECO:0000256" key="6">
    <source>
        <dbReference type="HAMAP-Rule" id="MF_01684"/>
    </source>
</evidence>